<dbReference type="PANTHER" id="PTHR33357">
    <property type="entry name" value="METALLOTHIONEIN-LIKE PROTEIN 3"/>
    <property type="match status" value="1"/>
</dbReference>
<comment type="similarity">
    <text evidence="1">Belongs to the metallothionein superfamily. Type 15 family.</text>
</comment>
<dbReference type="EMBL" id="JBBPBN010000069">
    <property type="protein sequence ID" value="KAK8985664.1"/>
    <property type="molecule type" value="Genomic_DNA"/>
</dbReference>
<evidence type="ECO:0000313" key="6">
    <source>
        <dbReference type="Proteomes" id="UP001396334"/>
    </source>
</evidence>
<keyword evidence="3" id="KW-0480">Metal-thiolate cluster</keyword>
<organism evidence="5 6">
    <name type="scientific">Hibiscus sabdariffa</name>
    <name type="common">roselle</name>
    <dbReference type="NCBI Taxonomy" id="183260"/>
    <lineage>
        <taxon>Eukaryota</taxon>
        <taxon>Viridiplantae</taxon>
        <taxon>Streptophyta</taxon>
        <taxon>Embryophyta</taxon>
        <taxon>Tracheophyta</taxon>
        <taxon>Spermatophyta</taxon>
        <taxon>Magnoliopsida</taxon>
        <taxon>eudicotyledons</taxon>
        <taxon>Gunneridae</taxon>
        <taxon>Pentapetalae</taxon>
        <taxon>rosids</taxon>
        <taxon>malvids</taxon>
        <taxon>Malvales</taxon>
        <taxon>Malvaceae</taxon>
        <taxon>Malvoideae</taxon>
        <taxon>Hibiscus</taxon>
    </lineage>
</organism>
<evidence type="ECO:0008006" key="7">
    <source>
        <dbReference type="Google" id="ProtNLM"/>
    </source>
</evidence>
<reference evidence="5 6" key="1">
    <citation type="journal article" date="2024" name="G3 (Bethesda)">
        <title>Genome assembly of Hibiscus sabdariffa L. provides insights into metabolisms of medicinal natural products.</title>
        <authorList>
            <person name="Kim T."/>
        </authorList>
    </citation>
    <scope>NUCLEOTIDE SEQUENCE [LARGE SCALE GENOMIC DNA]</scope>
    <source>
        <strain evidence="5">TK-2024</strain>
        <tissue evidence="5">Old leaves</tissue>
    </source>
</reference>
<protein>
    <recommendedName>
        <fullName evidence="7">Metallothionein-like protein type 3</fullName>
    </recommendedName>
</protein>
<keyword evidence="2" id="KW-0479">Metal-binding</keyword>
<keyword evidence="6" id="KW-1185">Reference proteome</keyword>
<dbReference type="InterPro" id="IPR044671">
    <property type="entry name" value="MT3"/>
</dbReference>
<gene>
    <name evidence="5" type="ORF">V6N11_068912</name>
</gene>
<sequence length="128" mass="14139">MIWTREEDSKPSRKWQGPPTTIKRFLPIPTREAGPSLRHVLLSQSHCNLAKPNIRLSKTPQQNSLEFTMSDKCGSCDCADKSQCVKKGNTMIIETEKSYTSTEVTEVPAENGCKCGANCSCTNCTCGH</sequence>
<evidence type="ECO:0000256" key="4">
    <source>
        <dbReference type="SAM" id="MobiDB-lite"/>
    </source>
</evidence>
<evidence type="ECO:0000256" key="2">
    <source>
        <dbReference type="ARBA" id="ARBA00022723"/>
    </source>
</evidence>
<dbReference type="PANTHER" id="PTHR33357:SF3">
    <property type="entry name" value="METALLOTHIONEIN-LIKE PROTEIN 3"/>
    <property type="match status" value="1"/>
</dbReference>
<feature type="region of interest" description="Disordered" evidence="4">
    <location>
        <begin position="1"/>
        <end position="26"/>
    </location>
</feature>
<name>A0ABR2PB63_9ROSI</name>
<dbReference type="Proteomes" id="UP001396334">
    <property type="component" value="Unassembled WGS sequence"/>
</dbReference>
<comment type="caution">
    <text evidence="5">The sequence shown here is derived from an EMBL/GenBank/DDBJ whole genome shotgun (WGS) entry which is preliminary data.</text>
</comment>
<evidence type="ECO:0000313" key="5">
    <source>
        <dbReference type="EMBL" id="KAK8985664.1"/>
    </source>
</evidence>
<accession>A0ABR2PB63</accession>
<feature type="compositionally biased region" description="Basic and acidic residues" evidence="4">
    <location>
        <begin position="1"/>
        <end position="11"/>
    </location>
</feature>
<evidence type="ECO:0000256" key="3">
    <source>
        <dbReference type="ARBA" id="ARBA00022851"/>
    </source>
</evidence>
<proteinExistence type="inferred from homology"/>
<evidence type="ECO:0000256" key="1">
    <source>
        <dbReference type="ARBA" id="ARBA00005802"/>
    </source>
</evidence>